<evidence type="ECO:0000259" key="1">
    <source>
        <dbReference type="PROSITE" id="PS50181"/>
    </source>
</evidence>
<dbReference type="AlphaFoldDB" id="A0A0C9WPW2"/>
<reference evidence="2 3" key="1">
    <citation type="submission" date="2014-04" db="EMBL/GenBank/DDBJ databases">
        <authorList>
            <consortium name="DOE Joint Genome Institute"/>
            <person name="Kuo A."/>
            <person name="Kohler A."/>
            <person name="Nagy L.G."/>
            <person name="Floudas D."/>
            <person name="Copeland A."/>
            <person name="Barry K.W."/>
            <person name="Cichocki N."/>
            <person name="Veneault-Fourrey C."/>
            <person name="LaButti K."/>
            <person name="Lindquist E.A."/>
            <person name="Lipzen A."/>
            <person name="Lundell T."/>
            <person name="Morin E."/>
            <person name="Murat C."/>
            <person name="Sun H."/>
            <person name="Tunlid A."/>
            <person name="Henrissat B."/>
            <person name="Grigoriev I.V."/>
            <person name="Hibbett D.S."/>
            <person name="Martin F."/>
            <person name="Nordberg H.P."/>
            <person name="Cantor M.N."/>
            <person name="Hua S.X."/>
        </authorList>
    </citation>
    <scope>NUCLEOTIDE SEQUENCE [LARGE SCALE GENOMIC DNA]</scope>
    <source>
        <strain evidence="2 3">LaAM-08-1</strain>
    </source>
</reference>
<dbReference type="InterPro" id="IPR001810">
    <property type="entry name" value="F-box_dom"/>
</dbReference>
<dbReference type="HOGENOM" id="CLU_621229_0_0_1"/>
<dbReference type="Proteomes" id="UP000054477">
    <property type="component" value="Unassembled WGS sequence"/>
</dbReference>
<keyword evidence="3" id="KW-1185">Reference proteome</keyword>
<sequence>MIFNTVSQLTLPAALVNERPFGNIVDPTAQQEITRRSFQDSCEPATSPTLASLIDLPNELFYLIITHIPTSDLINLAQQFHHQLRVMNVPAIAFHLLSAVRLFDSVFLTCDLCYFIEYGKELRNLAINGTSVRSVCVKFHRKDQSLLQDPRVTASLLAFLSVVKKSCRILRFDCHFHDLSSRQLSVAATCPPQRLCQIPEWIVLRVLGTFAISADFLRVPSLMATCRGLLQSSQVTHFQLDDCKTQLECDSFLAISKFRSLTSITIRTVHDTPLYIQPDFFMRHTKVNLVSLLAYSIYGGSQTHQTTESLFHFLCLTHLNLTTNHFGRLTCPGRLCHCHLQAPSSHIQPELAEFCSNMNSLVAFVSSFAQHRFKGLELTIDLPDNILDHVAHFQHSGDICSCKDQVHLWAKNCPDVVELHIVHQSTMDDMNLNQIDDFVAQCGNMLSKLIKVQCLAGVWNRLSGFWSRQ</sequence>
<dbReference type="EMBL" id="KN838870">
    <property type="protein sequence ID" value="KIJ93030.1"/>
    <property type="molecule type" value="Genomic_DNA"/>
</dbReference>
<organism evidence="2 3">
    <name type="scientific">Laccaria amethystina LaAM-08-1</name>
    <dbReference type="NCBI Taxonomy" id="1095629"/>
    <lineage>
        <taxon>Eukaryota</taxon>
        <taxon>Fungi</taxon>
        <taxon>Dikarya</taxon>
        <taxon>Basidiomycota</taxon>
        <taxon>Agaricomycotina</taxon>
        <taxon>Agaricomycetes</taxon>
        <taxon>Agaricomycetidae</taxon>
        <taxon>Agaricales</taxon>
        <taxon>Agaricineae</taxon>
        <taxon>Hydnangiaceae</taxon>
        <taxon>Laccaria</taxon>
    </lineage>
</organism>
<protein>
    <submittedName>
        <fullName evidence="2">Unplaced genomic scaffold K443scaffold_335, whole genome shotgun sequence</fullName>
    </submittedName>
</protein>
<dbReference type="PROSITE" id="PS50181">
    <property type="entry name" value="FBOX"/>
    <property type="match status" value="1"/>
</dbReference>
<proteinExistence type="predicted"/>
<reference evidence="3" key="2">
    <citation type="submission" date="2015-01" db="EMBL/GenBank/DDBJ databases">
        <title>Evolutionary Origins and Diversification of the Mycorrhizal Mutualists.</title>
        <authorList>
            <consortium name="DOE Joint Genome Institute"/>
            <consortium name="Mycorrhizal Genomics Consortium"/>
            <person name="Kohler A."/>
            <person name="Kuo A."/>
            <person name="Nagy L.G."/>
            <person name="Floudas D."/>
            <person name="Copeland A."/>
            <person name="Barry K.W."/>
            <person name="Cichocki N."/>
            <person name="Veneault-Fourrey C."/>
            <person name="LaButti K."/>
            <person name="Lindquist E.A."/>
            <person name="Lipzen A."/>
            <person name="Lundell T."/>
            <person name="Morin E."/>
            <person name="Murat C."/>
            <person name="Riley R."/>
            <person name="Ohm R."/>
            <person name="Sun H."/>
            <person name="Tunlid A."/>
            <person name="Henrissat B."/>
            <person name="Grigoriev I.V."/>
            <person name="Hibbett D.S."/>
            <person name="Martin F."/>
        </authorList>
    </citation>
    <scope>NUCLEOTIDE SEQUENCE [LARGE SCALE GENOMIC DNA]</scope>
    <source>
        <strain evidence="3">LaAM-08-1</strain>
    </source>
</reference>
<gene>
    <name evidence="2" type="ORF">K443DRAFT_135135</name>
</gene>
<evidence type="ECO:0000313" key="2">
    <source>
        <dbReference type="EMBL" id="KIJ93030.1"/>
    </source>
</evidence>
<evidence type="ECO:0000313" key="3">
    <source>
        <dbReference type="Proteomes" id="UP000054477"/>
    </source>
</evidence>
<feature type="domain" description="F-box" evidence="1">
    <location>
        <begin position="50"/>
        <end position="78"/>
    </location>
</feature>
<accession>A0A0C9WPW2</accession>
<name>A0A0C9WPW2_9AGAR</name>